<feature type="domain" description="HTH marR-type" evidence="1">
    <location>
        <begin position="1"/>
        <end position="138"/>
    </location>
</feature>
<dbReference type="PRINTS" id="PR00598">
    <property type="entry name" value="HTHMARR"/>
</dbReference>
<dbReference type="InterPro" id="IPR000835">
    <property type="entry name" value="HTH_MarR-typ"/>
</dbReference>
<gene>
    <name evidence="2" type="ORF">QJ043_00120</name>
</gene>
<dbReference type="PANTHER" id="PTHR33164:SF43">
    <property type="entry name" value="HTH-TYPE TRANSCRIPTIONAL REPRESSOR YETL"/>
    <property type="match status" value="1"/>
</dbReference>
<dbReference type="RefSeq" id="WP_283712141.1">
    <property type="nucleotide sequence ID" value="NZ_JASJEW010000001.1"/>
</dbReference>
<dbReference type="SMART" id="SM00347">
    <property type="entry name" value="HTH_MARR"/>
    <property type="match status" value="1"/>
</dbReference>
<dbReference type="SUPFAM" id="SSF46785">
    <property type="entry name" value="Winged helix' DNA-binding domain"/>
    <property type="match status" value="1"/>
</dbReference>
<accession>A0ABT6ZHH2</accession>
<dbReference type="InterPro" id="IPR011991">
    <property type="entry name" value="ArsR-like_HTH"/>
</dbReference>
<dbReference type="CDD" id="cd00090">
    <property type="entry name" value="HTH_ARSR"/>
    <property type="match status" value="1"/>
</dbReference>
<evidence type="ECO:0000259" key="1">
    <source>
        <dbReference type="PROSITE" id="PS50995"/>
    </source>
</evidence>
<organism evidence="2 3">
    <name type="scientific">Kribbibacterium absianum</name>
    <dbReference type="NCBI Taxonomy" id="3044210"/>
    <lineage>
        <taxon>Bacteria</taxon>
        <taxon>Bacillati</taxon>
        <taxon>Actinomycetota</taxon>
        <taxon>Coriobacteriia</taxon>
        <taxon>Coriobacteriales</taxon>
        <taxon>Kribbibacteriaceae</taxon>
        <taxon>Kribbibacterium</taxon>
    </lineage>
</organism>
<reference evidence="2" key="1">
    <citation type="submission" date="2023-05" db="EMBL/GenBank/DDBJ databases">
        <title>[olsenella] sp. nov., isolated from a pig farm feces dump.</title>
        <authorList>
            <person name="Chang Y.-H."/>
        </authorList>
    </citation>
    <scope>NUCLEOTIDE SEQUENCE</scope>
    <source>
        <strain evidence="2">YH-ols2217</strain>
    </source>
</reference>
<dbReference type="PANTHER" id="PTHR33164">
    <property type="entry name" value="TRANSCRIPTIONAL REGULATOR, MARR FAMILY"/>
    <property type="match status" value="1"/>
</dbReference>
<dbReference type="InterPro" id="IPR036388">
    <property type="entry name" value="WH-like_DNA-bd_sf"/>
</dbReference>
<dbReference type="InterPro" id="IPR039422">
    <property type="entry name" value="MarR/SlyA-like"/>
</dbReference>
<comment type="caution">
    <text evidence="2">The sequence shown here is derived from an EMBL/GenBank/DDBJ whole genome shotgun (WGS) entry which is preliminary data.</text>
</comment>
<dbReference type="PROSITE" id="PS50995">
    <property type="entry name" value="HTH_MARR_2"/>
    <property type="match status" value="1"/>
</dbReference>
<keyword evidence="3" id="KW-1185">Reference proteome</keyword>
<dbReference type="InterPro" id="IPR036390">
    <property type="entry name" value="WH_DNA-bd_sf"/>
</dbReference>
<dbReference type="EMBL" id="JASJEX010000001">
    <property type="protein sequence ID" value="MDJ1128496.1"/>
    <property type="molecule type" value="Genomic_DNA"/>
</dbReference>
<evidence type="ECO:0000313" key="3">
    <source>
        <dbReference type="Proteomes" id="UP001431693"/>
    </source>
</evidence>
<protein>
    <submittedName>
        <fullName evidence="2">MarR family transcriptional regulator</fullName>
    </submittedName>
</protein>
<sequence length="145" mass="16549">MGQWTNADAERVTAIIHDLKMLGHFLNYQRGGISGRRHILCLLYDLGGTVPQRELGEHFGMKAATLSEVLAKMQNDGLVERTRDDDDSRKLWVRLTEKGAQAGAEEVENRRRFQKRCMAALTVPEQEELLGLLDRLRADWETIDD</sequence>
<name>A0ABT6ZHH2_9ACTN</name>
<dbReference type="Pfam" id="PF01047">
    <property type="entry name" value="MarR"/>
    <property type="match status" value="1"/>
</dbReference>
<dbReference type="Gene3D" id="1.10.10.10">
    <property type="entry name" value="Winged helix-like DNA-binding domain superfamily/Winged helix DNA-binding domain"/>
    <property type="match status" value="1"/>
</dbReference>
<evidence type="ECO:0000313" key="2">
    <source>
        <dbReference type="EMBL" id="MDJ1128496.1"/>
    </source>
</evidence>
<proteinExistence type="predicted"/>
<dbReference type="Proteomes" id="UP001431693">
    <property type="component" value="Unassembled WGS sequence"/>
</dbReference>